<keyword evidence="3" id="KW-0472">Membrane</keyword>
<keyword evidence="5" id="KW-1185">Reference proteome</keyword>
<feature type="transmembrane region" description="Helical" evidence="3">
    <location>
        <begin position="34"/>
        <end position="54"/>
    </location>
</feature>
<accession>A0A940PAW9</accession>
<comment type="caution">
    <text evidence="4">The sequence shown here is derived from an EMBL/GenBank/DDBJ whole genome shotgun (WGS) entry which is preliminary data.</text>
</comment>
<evidence type="ECO:0000256" key="1">
    <source>
        <dbReference type="NCBIfam" id="TIGR02228"/>
    </source>
</evidence>
<evidence type="ECO:0000313" key="4">
    <source>
        <dbReference type="EMBL" id="MBP1044240.1"/>
    </source>
</evidence>
<evidence type="ECO:0000313" key="5">
    <source>
        <dbReference type="Proteomes" id="UP000674938"/>
    </source>
</evidence>
<proteinExistence type="predicted"/>
<evidence type="ECO:0000256" key="3">
    <source>
        <dbReference type="SAM" id="Phobius"/>
    </source>
</evidence>
<feature type="compositionally biased region" description="Basic residues" evidence="2">
    <location>
        <begin position="1"/>
        <end position="16"/>
    </location>
</feature>
<organism evidence="4 5">
    <name type="scientific">Vagococcus allomyrinae</name>
    <dbReference type="NCBI Taxonomy" id="2794353"/>
    <lineage>
        <taxon>Bacteria</taxon>
        <taxon>Bacillati</taxon>
        <taxon>Bacillota</taxon>
        <taxon>Bacilli</taxon>
        <taxon>Lactobacillales</taxon>
        <taxon>Enterococcaceae</taxon>
        <taxon>Vagococcus</taxon>
    </lineage>
</organism>
<keyword evidence="3" id="KW-0812">Transmembrane</keyword>
<feature type="region of interest" description="Disordered" evidence="2">
    <location>
        <begin position="1"/>
        <end position="25"/>
    </location>
</feature>
<dbReference type="GO" id="GO:0009003">
    <property type="term" value="F:signal peptidase activity"/>
    <property type="evidence" value="ECO:0007669"/>
    <property type="project" value="UniProtKB-EC"/>
</dbReference>
<dbReference type="EMBL" id="JAEEGA010000024">
    <property type="protein sequence ID" value="MBP1044240.1"/>
    <property type="molecule type" value="Genomic_DNA"/>
</dbReference>
<reference evidence="4" key="1">
    <citation type="submission" date="2020-12" db="EMBL/GenBank/DDBJ databases">
        <title>Vagococcus allomyrinae sp. nov. and Enterococcus lavae sp. nov., isolated from the larvae of Allomyrina dichotoma.</title>
        <authorList>
            <person name="Lee S.D."/>
        </authorList>
    </citation>
    <scope>NUCLEOTIDE SEQUENCE</scope>
    <source>
        <strain evidence="4">BWB3-3</strain>
    </source>
</reference>
<dbReference type="AlphaFoldDB" id="A0A940PAW9"/>
<dbReference type="GO" id="GO:0016020">
    <property type="term" value="C:membrane"/>
    <property type="evidence" value="ECO:0007669"/>
    <property type="project" value="UniProtKB-UniRule"/>
</dbReference>
<keyword evidence="3" id="KW-1133">Transmembrane helix</keyword>
<feature type="compositionally biased region" description="Basic residues" evidence="2">
    <location>
        <begin position="222"/>
        <end position="237"/>
    </location>
</feature>
<dbReference type="RefSeq" id="WP_209532559.1">
    <property type="nucleotide sequence ID" value="NZ_JAEEGA010000024.1"/>
</dbReference>
<gene>
    <name evidence="4" type="ORF">I6N95_24835</name>
</gene>
<evidence type="ECO:0000256" key="2">
    <source>
        <dbReference type="SAM" id="MobiDB-lite"/>
    </source>
</evidence>
<dbReference type="NCBIfam" id="TIGR02228">
    <property type="entry name" value="sigpep_I_arch"/>
    <property type="match status" value="1"/>
</dbReference>
<feature type="transmembrane region" description="Helical" evidence="3">
    <location>
        <begin position="188"/>
        <end position="209"/>
    </location>
</feature>
<dbReference type="GO" id="GO:0006465">
    <property type="term" value="P:signal peptide processing"/>
    <property type="evidence" value="ECO:0007669"/>
    <property type="project" value="UniProtKB-UniRule"/>
</dbReference>
<dbReference type="EC" id="3.4.21.89" evidence="1"/>
<keyword evidence="4" id="KW-0378">Hydrolase</keyword>
<name>A0A940PAW9_9ENTE</name>
<feature type="region of interest" description="Disordered" evidence="2">
    <location>
        <begin position="217"/>
        <end position="237"/>
    </location>
</feature>
<protein>
    <recommendedName>
        <fullName evidence="1">Signal peptidase I</fullName>
        <ecNumber evidence="1">3.4.21.89</ecNumber>
    </recommendedName>
</protein>
<dbReference type="GO" id="GO:0004252">
    <property type="term" value="F:serine-type endopeptidase activity"/>
    <property type="evidence" value="ECO:0007669"/>
    <property type="project" value="UniProtKB-UniRule"/>
</dbReference>
<sequence length="237" mass="26689">MSHRRVTSSKKPHKKRQPNERIRPPTMGHRVGSLLWNVVFYVIFLSVLLGALLFNFNDSADKSFYGYRFMTVKTNSMAAHPDKPNLTDGFNAGDMIVLKQVKPDELKAKDIITFYPVAGNTDAFLTHRIIEIGTPVTDGEGKTVEGLTTQGDANDNADIPIQQSQVVGKVIGHVAYVGTFIQFVRDNLVVVLVLISSVFLVIATLKYYLSIPKEEGRDREFTRKKRKHPTSKRRKTN</sequence>
<dbReference type="InterPro" id="IPR001733">
    <property type="entry name" value="Peptidase_S26B"/>
</dbReference>
<dbReference type="Proteomes" id="UP000674938">
    <property type="component" value="Unassembled WGS sequence"/>
</dbReference>